<dbReference type="AlphaFoldDB" id="A0AAE0G2L6"/>
<evidence type="ECO:0000313" key="4">
    <source>
        <dbReference type="Proteomes" id="UP001190700"/>
    </source>
</evidence>
<evidence type="ECO:0000256" key="1">
    <source>
        <dbReference type="SAM" id="MobiDB-lite"/>
    </source>
</evidence>
<name>A0AAE0G2L6_9CHLO</name>
<sequence>MPPDEKVCEPGDYTGATAPSSSRASRLRATLHTALLLLLLLLLGGPNAAEGRVDFVSDSLYISDETSSTVTLNFAVDGPCTVHYAVRLSTWSTYDDPTARPQAVATGNLEKATFSGSKEVQSAFVSVNVPTFVEGPLTPARAYTVYLIPVDASTSQLGGLKNLQFETLPVPPLLPPAPPVPPGAAAFTEGYPAVAEVAMDRAKLLLSLTLSCSVLYKVQLQFVTSPTRETLLDGGAGISSVQVLDAAMVTEELLSGLAPGTLYNCFLIPVISGDDTGDVVTGNFEKFTFATGSAPPPPQPSPPPPPLNVQLLMDLDLEGLTAAALEEREGCFLNALARTLEVAEEEMVLLETAEGASSLNGRFSAGMVGLPKAEDARDKLQLREATGELLENLQLCGDDLVAVTLNSQELQYAYPPPELPSSPPPAPPAPPPLLPSPPPPPLPSPPPCPPPVPPFPYPPPYPPPPCSPPPPVPPPIPPSPPLTPADDGEGAGSSSSSGDDSLMPIVIGAVGGVVGLALCVVGGVCVLQRRRKMVMDGEIEMLKSEALMDEHEPTDDGNDPVDKKRRERAAQEGRLLPAVGADDPMLPGGRLMGNDQGIGGYAAGQAPPLAPHGAYQSHPGQMPPSHHPHSSHPQPGFHPYDGFQYGQPHQGGQGYGPPGPYPPNGLQPMHMHMMNQPGRGPPPHHPHPLSYQQPPPHYQQPPSGAAAGAAYEFEFDLVQRKGAAATGHSQGPPPAEDDKDELDDVMSMLNISGTAAQKQEAHLKYHNRGEAAQPSMQELMEESFGKGRRPVQLPSLAADSQYLGEYEGLLGPPQPQHPQQQQMQEEQQRQELEHVRQKKQQLQELEHVRQKFLDHMATAYNDIDQPQPAPAPPTHKPPPVHKPADPPAAVKAPSHAETPPEPKLQAKPATPEAKGFLSDHPLARLLEGSTYGAQDSFSSDLPSTFGNHLGIYETGGDPAAGSAIKSFVAGASLDDWLGGTSSTFGHSSLDQWLPNESPKPPAASAVSQAAAPESADAGAQGPAEGAPAVETGGSEPHVPSAPDPQDAVERVSSLEEFTVAKEYTSTFHITYAQNQLDALVAQDAKQILEAQEADSGSLNGSNMLDTFHGDSDSTPALHEGVSDVSEKGDHGAADGVERTSTDDYLANLLGGVEK</sequence>
<feature type="region of interest" description="Disordered" evidence="1">
    <location>
        <begin position="413"/>
        <end position="444"/>
    </location>
</feature>
<organism evidence="3 4">
    <name type="scientific">Cymbomonas tetramitiformis</name>
    <dbReference type="NCBI Taxonomy" id="36881"/>
    <lineage>
        <taxon>Eukaryota</taxon>
        <taxon>Viridiplantae</taxon>
        <taxon>Chlorophyta</taxon>
        <taxon>Pyramimonadophyceae</taxon>
        <taxon>Pyramimonadales</taxon>
        <taxon>Pyramimonadaceae</taxon>
        <taxon>Cymbomonas</taxon>
    </lineage>
</organism>
<keyword evidence="2" id="KW-0472">Membrane</keyword>
<protein>
    <submittedName>
        <fullName evidence="3">Uncharacterized protein</fullName>
    </submittedName>
</protein>
<feature type="compositionally biased region" description="Basic and acidic residues" evidence="1">
    <location>
        <begin position="826"/>
        <end position="835"/>
    </location>
</feature>
<feature type="transmembrane region" description="Helical" evidence="2">
    <location>
        <begin position="502"/>
        <end position="527"/>
    </location>
</feature>
<feature type="compositionally biased region" description="Low complexity" evidence="1">
    <location>
        <begin position="492"/>
        <end position="501"/>
    </location>
</feature>
<dbReference type="PANTHER" id="PTHR45691:SF6">
    <property type="entry name" value="PROTEIN DIAPHANOUS"/>
    <property type="match status" value="1"/>
</dbReference>
<keyword evidence="2" id="KW-0812">Transmembrane</keyword>
<dbReference type="EMBL" id="LGRX02010495">
    <property type="protein sequence ID" value="KAK3270267.1"/>
    <property type="molecule type" value="Genomic_DNA"/>
</dbReference>
<feature type="compositionally biased region" description="Low complexity" evidence="1">
    <location>
        <begin position="1002"/>
        <end position="1028"/>
    </location>
</feature>
<reference evidence="3 4" key="1">
    <citation type="journal article" date="2015" name="Genome Biol. Evol.">
        <title>Comparative Genomics of a Bacterivorous Green Alga Reveals Evolutionary Causalities and Consequences of Phago-Mixotrophic Mode of Nutrition.</title>
        <authorList>
            <person name="Burns J.A."/>
            <person name="Paasch A."/>
            <person name="Narechania A."/>
            <person name="Kim E."/>
        </authorList>
    </citation>
    <scope>NUCLEOTIDE SEQUENCE [LARGE SCALE GENOMIC DNA]</scope>
    <source>
        <strain evidence="3 4">PLY_AMNH</strain>
    </source>
</reference>
<comment type="caution">
    <text evidence="3">The sequence shown here is derived from an EMBL/GenBank/DDBJ whole genome shotgun (WGS) entry which is preliminary data.</text>
</comment>
<feature type="region of interest" description="Disordered" evidence="1">
    <location>
        <begin position="1108"/>
        <end position="1154"/>
    </location>
</feature>
<feature type="compositionally biased region" description="Basic and acidic residues" evidence="1">
    <location>
        <begin position="560"/>
        <end position="571"/>
    </location>
</feature>
<dbReference type="PRINTS" id="PR01217">
    <property type="entry name" value="PRICHEXTENSN"/>
</dbReference>
<proteinExistence type="predicted"/>
<keyword evidence="4" id="KW-1185">Reference proteome</keyword>
<feature type="compositionally biased region" description="Basic and acidic residues" evidence="1">
    <location>
        <begin position="844"/>
        <end position="854"/>
    </location>
</feature>
<feature type="region of interest" description="Disordered" evidence="1">
    <location>
        <begin position="780"/>
        <end position="921"/>
    </location>
</feature>
<dbReference type="Proteomes" id="UP001190700">
    <property type="component" value="Unassembled WGS sequence"/>
</dbReference>
<feature type="region of interest" description="Disordered" evidence="1">
    <location>
        <begin position="545"/>
        <end position="706"/>
    </location>
</feature>
<evidence type="ECO:0000256" key="2">
    <source>
        <dbReference type="SAM" id="Phobius"/>
    </source>
</evidence>
<gene>
    <name evidence="3" type="ORF">CYMTET_21317</name>
</gene>
<dbReference type="InterPro" id="IPR051412">
    <property type="entry name" value="Formin_Homology_Diaphanous_sf"/>
</dbReference>
<keyword evidence="2" id="KW-1133">Transmembrane helix</keyword>
<feature type="compositionally biased region" description="Basic and acidic residues" evidence="1">
    <location>
        <begin position="1120"/>
        <end position="1141"/>
    </location>
</feature>
<evidence type="ECO:0000313" key="3">
    <source>
        <dbReference type="EMBL" id="KAK3270267.1"/>
    </source>
</evidence>
<dbReference type="PANTHER" id="PTHR45691">
    <property type="entry name" value="PROTEIN DIAPHANOUS"/>
    <property type="match status" value="1"/>
</dbReference>
<feature type="compositionally biased region" description="Low complexity" evidence="1">
    <location>
        <begin position="631"/>
        <end position="648"/>
    </location>
</feature>
<accession>A0AAE0G2L6</accession>
<feature type="compositionally biased region" description="Pro residues" evidence="1">
    <location>
        <begin position="867"/>
        <end position="881"/>
    </location>
</feature>
<dbReference type="GO" id="GO:0030041">
    <property type="term" value="P:actin filament polymerization"/>
    <property type="evidence" value="ECO:0007669"/>
    <property type="project" value="TreeGrafter"/>
</dbReference>
<feature type="compositionally biased region" description="Pro residues" evidence="1">
    <location>
        <begin position="414"/>
        <end position="444"/>
    </location>
</feature>
<feature type="region of interest" description="Disordered" evidence="1">
    <location>
        <begin position="472"/>
        <end position="501"/>
    </location>
</feature>
<feature type="compositionally biased region" description="Pro residues" evidence="1">
    <location>
        <begin position="472"/>
        <end position="483"/>
    </location>
</feature>
<feature type="region of interest" description="Disordered" evidence="1">
    <location>
        <begin position="1"/>
        <end position="20"/>
    </location>
</feature>
<feature type="region of interest" description="Disordered" evidence="1">
    <location>
        <begin position="987"/>
        <end position="1049"/>
    </location>
</feature>
<dbReference type="GO" id="GO:0005884">
    <property type="term" value="C:actin filament"/>
    <property type="evidence" value="ECO:0007669"/>
    <property type="project" value="TreeGrafter"/>
</dbReference>